<evidence type="ECO:0000256" key="1">
    <source>
        <dbReference type="SAM" id="MobiDB-lite"/>
    </source>
</evidence>
<feature type="compositionally biased region" description="Basic residues" evidence="1">
    <location>
        <begin position="103"/>
        <end position="114"/>
    </location>
</feature>
<protein>
    <submittedName>
        <fullName evidence="3">Uncharacterized protein</fullName>
    </submittedName>
</protein>
<evidence type="ECO:0000256" key="2">
    <source>
        <dbReference type="SAM" id="SignalP"/>
    </source>
</evidence>
<accession>A0A7S2B841</accession>
<gene>
    <name evidence="3" type="ORF">DSPE1174_LOCUS6171</name>
</gene>
<dbReference type="EMBL" id="HBGS01011761">
    <property type="protein sequence ID" value="CAD9389101.1"/>
    <property type="molecule type" value="Transcribed_RNA"/>
</dbReference>
<feature type="region of interest" description="Disordered" evidence="1">
    <location>
        <begin position="34"/>
        <end position="114"/>
    </location>
</feature>
<sequence>MIPTRTFSAFFLLAVSSILSWNHPLSLVNAQSGHYNLDHERAHRDVKNMIREDREDHRKKLSDSKRKRDELSRKKKKKKADETMKKVKSKIEKTKKNTEKIKQNHRKHPHSRDL</sequence>
<feature type="compositionally biased region" description="Basic and acidic residues" evidence="1">
    <location>
        <begin position="36"/>
        <end position="72"/>
    </location>
</feature>
<name>A0A7S2B841_9STRA</name>
<keyword evidence="2" id="KW-0732">Signal</keyword>
<feature type="compositionally biased region" description="Basic and acidic residues" evidence="1">
    <location>
        <begin position="79"/>
        <end position="102"/>
    </location>
</feature>
<organism evidence="3">
    <name type="scientific">Octactis speculum</name>
    <dbReference type="NCBI Taxonomy" id="3111310"/>
    <lineage>
        <taxon>Eukaryota</taxon>
        <taxon>Sar</taxon>
        <taxon>Stramenopiles</taxon>
        <taxon>Ochrophyta</taxon>
        <taxon>Dictyochophyceae</taxon>
        <taxon>Dictyochales</taxon>
        <taxon>Dictyochaceae</taxon>
        <taxon>Octactis</taxon>
    </lineage>
</organism>
<proteinExistence type="predicted"/>
<feature type="signal peptide" evidence="2">
    <location>
        <begin position="1"/>
        <end position="30"/>
    </location>
</feature>
<reference evidence="3" key="1">
    <citation type="submission" date="2021-01" db="EMBL/GenBank/DDBJ databases">
        <authorList>
            <person name="Corre E."/>
            <person name="Pelletier E."/>
            <person name="Niang G."/>
            <person name="Scheremetjew M."/>
            <person name="Finn R."/>
            <person name="Kale V."/>
            <person name="Holt S."/>
            <person name="Cochrane G."/>
            <person name="Meng A."/>
            <person name="Brown T."/>
            <person name="Cohen L."/>
        </authorList>
    </citation>
    <scope>NUCLEOTIDE SEQUENCE</scope>
    <source>
        <strain evidence="3">CCMP1381</strain>
    </source>
</reference>
<evidence type="ECO:0000313" key="3">
    <source>
        <dbReference type="EMBL" id="CAD9389101.1"/>
    </source>
</evidence>
<dbReference type="AlphaFoldDB" id="A0A7S2B841"/>
<feature type="chain" id="PRO_5030984204" evidence="2">
    <location>
        <begin position="31"/>
        <end position="114"/>
    </location>
</feature>